<dbReference type="InterPro" id="IPR036047">
    <property type="entry name" value="F-box-like_dom_sf"/>
</dbReference>
<gene>
    <name evidence="1" type="ORF">SADUNF_Sadunf06G0215500</name>
</gene>
<protein>
    <recommendedName>
        <fullName evidence="3">F-box domain-containing protein</fullName>
    </recommendedName>
</protein>
<comment type="caution">
    <text evidence="1">The sequence shown here is derived from an EMBL/GenBank/DDBJ whole genome shotgun (WGS) entry which is preliminary data.</text>
</comment>
<dbReference type="EMBL" id="JADGMS010000006">
    <property type="protein sequence ID" value="KAF9681337.1"/>
    <property type="molecule type" value="Genomic_DNA"/>
</dbReference>
<accession>A0A835MWC7</accession>
<keyword evidence="2" id="KW-1185">Reference proteome</keyword>
<dbReference type="OrthoDB" id="1918565at2759"/>
<evidence type="ECO:0000313" key="1">
    <source>
        <dbReference type="EMBL" id="KAF9681337.1"/>
    </source>
</evidence>
<dbReference type="CDD" id="cd22162">
    <property type="entry name" value="F-box_AtSKIP3-like"/>
    <property type="match status" value="1"/>
</dbReference>
<organism evidence="1 2">
    <name type="scientific">Salix dunnii</name>
    <dbReference type="NCBI Taxonomy" id="1413687"/>
    <lineage>
        <taxon>Eukaryota</taxon>
        <taxon>Viridiplantae</taxon>
        <taxon>Streptophyta</taxon>
        <taxon>Embryophyta</taxon>
        <taxon>Tracheophyta</taxon>
        <taxon>Spermatophyta</taxon>
        <taxon>Magnoliopsida</taxon>
        <taxon>eudicotyledons</taxon>
        <taxon>Gunneridae</taxon>
        <taxon>Pentapetalae</taxon>
        <taxon>rosids</taxon>
        <taxon>fabids</taxon>
        <taxon>Malpighiales</taxon>
        <taxon>Salicaceae</taxon>
        <taxon>Saliceae</taxon>
        <taxon>Salix</taxon>
    </lineage>
</organism>
<dbReference type="PANTHER" id="PTHR32278">
    <property type="entry name" value="F-BOX DOMAIN-CONTAINING PROTEIN"/>
    <property type="match status" value="1"/>
</dbReference>
<dbReference type="PANTHER" id="PTHR32278:SF143">
    <property type="entry name" value="F-BOX PROTEIN PP2-B1"/>
    <property type="match status" value="1"/>
</dbReference>
<dbReference type="Proteomes" id="UP000657918">
    <property type="component" value="Unassembled WGS sequence"/>
</dbReference>
<dbReference type="InterPro" id="IPR025886">
    <property type="entry name" value="PP2-like"/>
</dbReference>
<dbReference type="SUPFAM" id="SSF81383">
    <property type="entry name" value="F-box domain"/>
    <property type="match status" value="1"/>
</dbReference>
<dbReference type="AlphaFoldDB" id="A0A835MWC7"/>
<sequence length="699" mass="79215">MFLIHFHDFGHHRFSEVAQLVLVSWLEIRGKINTSVLSPAPFYMEHLVFNIFIAAAGPQLVAATVGLVGAETSSRRTFCWHRPEMFSQWQYHGEEGWRTKRFVVPYDAARRVFSESVVVYKSSRRMQAVCRSAADSDIVWKSFPPHDYRSIISQSSSSLQLASVTSSMKELYLNLCDKPILIENGRKSLSLSKPSGKKCFMLSAKSLKIAWKSFRLCWRWDSDPESSSTYPHRFDQVAHLLLVPTLTIIGKISARMLSPATWYTAHLVFNFFTVYFGSKQENGFSLASGFDGLSAKVSVGLVGGKTSSRIVFWDVEGWRLQNRSNKRRCNVSSTATSDMYYPKDRGDGWLEIKLGDFFTKEGEDGDLEMIVADKIYHVKKGLDPFCLLYKLHCMPTRKPATHGNEERRRRSVLPEGCVAKVLSFTGPTDACRLSIVSSLFKSAEESDAVWERFLPRDYQSIIFTSDSSVLLASLSSKKELYLRLCEKPIIIDDGKKSFSLVKKSGKKCYMLSARDLMIVWGDTPCYWRWNSDSSSRFGEVAELISVCWLEIRGKIYATMLSPETLYAAYLLFKPTEGAHGLDYRPVEVGVGLVGSENGKRNVYLASQRGQSQLHHLVRRRIGLHNRSRIVGMQEPVAARENNAQNPRERGDGWLEIELGEFFCEEGEDRELEMSVEEVKGGDWKGGLIVEGIELRPKEG</sequence>
<dbReference type="Pfam" id="PF14299">
    <property type="entry name" value="PP2"/>
    <property type="match status" value="3"/>
</dbReference>
<evidence type="ECO:0008006" key="3">
    <source>
        <dbReference type="Google" id="ProtNLM"/>
    </source>
</evidence>
<reference evidence="1 2" key="1">
    <citation type="submission" date="2020-10" db="EMBL/GenBank/DDBJ databases">
        <title>Plant Genome Project.</title>
        <authorList>
            <person name="Zhang R.-G."/>
        </authorList>
    </citation>
    <scope>NUCLEOTIDE SEQUENCE [LARGE SCALE GENOMIC DNA]</scope>
    <source>
        <strain evidence="1">FAFU-HL-1</strain>
        <tissue evidence="1">Leaf</tissue>
    </source>
</reference>
<name>A0A835MWC7_9ROSI</name>
<proteinExistence type="predicted"/>
<evidence type="ECO:0000313" key="2">
    <source>
        <dbReference type="Proteomes" id="UP000657918"/>
    </source>
</evidence>